<evidence type="ECO:0000256" key="2">
    <source>
        <dbReference type="SAM" id="MobiDB-lite"/>
    </source>
</evidence>
<feature type="compositionally biased region" description="Low complexity" evidence="2">
    <location>
        <begin position="355"/>
        <end position="367"/>
    </location>
</feature>
<feature type="region of interest" description="Disordered" evidence="2">
    <location>
        <begin position="351"/>
        <end position="388"/>
    </location>
</feature>
<evidence type="ECO:0000256" key="3">
    <source>
        <dbReference type="SAM" id="Phobius"/>
    </source>
</evidence>
<feature type="transmembrane region" description="Helical" evidence="3">
    <location>
        <begin position="324"/>
        <end position="345"/>
    </location>
</feature>
<evidence type="ECO:0000313" key="4">
    <source>
        <dbReference type="EMBL" id="KAH0889577.1"/>
    </source>
</evidence>
<comment type="caution">
    <text evidence="4">The sequence shown here is derived from an EMBL/GenBank/DDBJ whole genome shotgun (WGS) entry which is preliminary data.</text>
</comment>
<dbReference type="Proteomes" id="UP000824890">
    <property type="component" value="Unassembled WGS sequence"/>
</dbReference>
<keyword evidence="3" id="KW-0812">Transmembrane</keyword>
<keyword evidence="3" id="KW-0472">Membrane</keyword>
<keyword evidence="3" id="KW-1133">Transmembrane helix</keyword>
<feature type="coiled-coil region" evidence="1">
    <location>
        <begin position="213"/>
        <end position="240"/>
    </location>
</feature>
<feature type="transmembrane region" description="Helical" evidence="3">
    <location>
        <begin position="14"/>
        <end position="32"/>
    </location>
</feature>
<name>A0ABQ8AAN5_BRANA</name>
<gene>
    <name evidence="4" type="ORF">HID58_052006</name>
</gene>
<feature type="compositionally biased region" description="Low complexity" evidence="2">
    <location>
        <begin position="45"/>
        <end position="59"/>
    </location>
</feature>
<accession>A0ABQ8AAN5</accession>
<sequence>MDGPREGGGVMKPVYLRVCIAVVLSATGLIMARFESWKEDNEVNSCASNQESSSSPSRNNDGEEEENEEKESLVDHQKREIIILNSRLEELQKKKHETELRFEHYCFLKDKEAMLMEQKSMLVLERSQLDFFRREVSAMEEELKRGQELVIVYSKLVGEIQELRSKNWLLEGETKKLRIRVKQLHRVVNQKSRKSVKKLLKCLHELGKKNIFVKGLEDQVKDLKANLDLLQEEKEVYMKSSENSEMVSVEDHRRVLEKHEDLKTEVTYLRWINACLRKEVLLRNGTKYEGALELTVAADNKNKWGKGFCWSSGPRERGGAMKLVILRVGVALALSATGLILAMFVSRKEDKEETSSTSNKESSLSPSRNNDGEEEEEKEKESELERSRKLRRRVKQLHRVVIEKSRKIISVEKKLLKCLHELEKKDNVVKELEDQVKGLEANLDVLLEEKEELLRKSNSESEMVSVEDHRRVLKEHKDLKTELIYLRWRYACLRHKVMRNETNYKGALALSTVVADRKHEWGKRTKRFMKKLKICVGGHSWKVEPN</sequence>
<keyword evidence="1" id="KW-0175">Coiled coil</keyword>
<protein>
    <submittedName>
        <fullName evidence="4">Uncharacterized protein</fullName>
    </submittedName>
</protein>
<keyword evidence="5" id="KW-1185">Reference proteome</keyword>
<organism evidence="4 5">
    <name type="scientific">Brassica napus</name>
    <name type="common">Rape</name>
    <dbReference type="NCBI Taxonomy" id="3708"/>
    <lineage>
        <taxon>Eukaryota</taxon>
        <taxon>Viridiplantae</taxon>
        <taxon>Streptophyta</taxon>
        <taxon>Embryophyta</taxon>
        <taxon>Tracheophyta</taxon>
        <taxon>Spermatophyta</taxon>
        <taxon>Magnoliopsida</taxon>
        <taxon>eudicotyledons</taxon>
        <taxon>Gunneridae</taxon>
        <taxon>Pentapetalae</taxon>
        <taxon>rosids</taxon>
        <taxon>malvids</taxon>
        <taxon>Brassicales</taxon>
        <taxon>Brassicaceae</taxon>
        <taxon>Brassiceae</taxon>
        <taxon>Brassica</taxon>
    </lineage>
</organism>
<feature type="region of interest" description="Disordered" evidence="2">
    <location>
        <begin position="45"/>
        <end position="74"/>
    </location>
</feature>
<evidence type="ECO:0000256" key="1">
    <source>
        <dbReference type="SAM" id="Coils"/>
    </source>
</evidence>
<evidence type="ECO:0000313" key="5">
    <source>
        <dbReference type="Proteomes" id="UP000824890"/>
    </source>
</evidence>
<dbReference type="EMBL" id="JAGKQM010000013">
    <property type="protein sequence ID" value="KAH0889577.1"/>
    <property type="molecule type" value="Genomic_DNA"/>
</dbReference>
<proteinExistence type="predicted"/>
<reference evidence="4 5" key="1">
    <citation type="submission" date="2021-05" db="EMBL/GenBank/DDBJ databases">
        <title>Genome Assembly of Synthetic Allotetraploid Brassica napus Reveals Homoeologous Exchanges between Subgenomes.</title>
        <authorList>
            <person name="Davis J.T."/>
        </authorList>
    </citation>
    <scope>NUCLEOTIDE SEQUENCE [LARGE SCALE GENOMIC DNA]</scope>
    <source>
        <strain evidence="5">cv. Da-Ae</strain>
        <tissue evidence="4">Seedling</tissue>
    </source>
</reference>